<gene>
    <name evidence="2" type="ORF">BD310DRAFT_928348</name>
</gene>
<keyword evidence="1" id="KW-0732">Signal</keyword>
<feature type="chain" id="PRO_5020386425" evidence="1">
    <location>
        <begin position="25"/>
        <end position="87"/>
    </location>
</feature>
<keyword evidence="3" id="KW-1185">Reference proteome</keyword>
<evidence type="ECO:0000313" key="3">
    <source>
        <dbReference type="Proteomes" id="UP000292082"/>
    </source>
</evidence>
<accession>A0A4Q9PTZ1</accession>
<feature type="signal peptide" evidence="1">
    <location>
        <begin position="1"/>
        <end position="24"/>
    </location>
</feature>
<dbReference type="Proteomes" id="UP000292082">
    <property type="component" value="Unassembled WGS sequence"/>
</dbReference>
<sequence>MAFTLWHQNSFLTLISRFAGLGMGDPRKTSVSQHPCATLLLCRNAPRLLAPLVATSNNPPSVCRISKSPRGWLRSPLAPGLATSGGG</sequence>
<protein>
    <submittedName>
        <fullName evidence="2">Uncharacterized protein</fullName>
    </submittedName>
</protein>
<evidence type="ECO:0000313" key="2">
    <source>
        <dbReference type="EMBL" id="TBU57953.1"/>
    </source>
</evidence>
<name>A0A4Q9PTZ1_9APHY</name>
<reference evidence="2 3" key="1">
    <citation type="submission" date="2019-01" db="EMBL/GenBank/DDBJ databases">
        <title>Draft genome sequences of three monokaryotic isolates of the white-rot basidiomycete fungus Dichomitus squalens.</title>
        <authorList>
            <consortium name="DOE Joint Genome Institute"/>
            <person name="Lopez S.C."/>
            <person name="Andreopoulos B."/>
            <person name="Pangilinan J."/>
            <person name="Lipzen A."/>
            <person name="Riley R."/>
            <person name="Ahrendt S."/>
            <person name="Ng V."/>
            <person name="Barry K."/>
            <person name="Daum C."/>
            <person name="Grigoriev I.V."/>
            <person name="Hilden K.S."/>
            <person name="Makela M.R."/>
            <person name="de Vries R.P."/>
        </authorList>
    </citation>
    <scope>NUCLEOTIDE SEQUENCE [LARGE SCALE GENOMIC DNA]</scope>
    <source>
        <strain evidence="2 3">CBS 464.89</strain>
    </source>
</reference>
<proteinExistence type="predicted"/>
<dbReference type="AlphaFoldDB" id="A0A4Q9PTZ1"/>
<dbReference type="EMBL" id="ML145131">
    <property type="protein sequence ID" value="TBU57953.1"/>
    <property type="molecule type" value="Genomic_DNA"/>
</dbReference>
<organism evidence="2 3">
    <name type="scientific">Dichomitus squalens</name>
    <dbReference type="NCBI Taxonomy" id="114155"/>
    <lineage>
        <taxon>Eukaryota</taxon>
        <taxon>Fungi</taxon>
        <taxon>Dikarya</taxon>
        <taxon>Basidiomycota</taxon>
        <taxon>Agaricomycotina</taxon>
        <taxon>Agaricomycetes</taxon>
        <taxon>Polyporales</taxon>
        <taxon>Polyporaceae</taxon>
        <taxon>Dichomitus</taxon>
    </lineage>
</organism>
<evidence type="ECO:0000256" key="1">
    <source>
        <dbReference type="SAM" id="SignalP"/>
    </source>
</evidence>